<evidence type="ECO:0000259" key="5">
    <source>
        <dbReference type="Pfam" id="PF00890"/>
    </source>
</evidence>
<evidence type="ECO:0000256" key="2">
    <source>
        <dbReference type="ARBA" id="ARBA00022630"/>
    </source>
</evidence>
<dbReference type="AlphaFoldDB" id="A0A7H4P914"/>
<gene>
    <name evidence="6" type="primary">ksdD</name>
    <name evidence="6" type="ORF">NCTC9149_05402</name>
</gene>
<comment type="cofactor">
    <cofactor evidence="1">
        <name>FAD</name>
        <dbReference type="ChEBI" id="CHEBI:57692"/>
    </cofactor>
</comment>
<dbReference type="SUPFAM" id="SSF51905">
    <property type="entry name" value="FAD/NAD(P)-binding domain"/>
    <property type="match status" value="1"/>
</dbReference>
<sequence length="138" mass="14748">MRGQINVDVLVVGSGAAGLSAAVTAALGGASVLVAEKESVIGGTSAWSGGWLWIPRNPLAREEGIEEEPGSPLTYLRHEMDGEPADARLLAYLQYGPEMIDFFPPPHRRAVSFRQQNARFSRFTGRCAGRPLGHGAAF</sequence>
<dbReference type="InterPro" id="IPR003953">
    <property type="entry name" value="FAD-dep_OxRdtase_2_FAD-bd"/>
</dbReference>
<dbReference type="Proteomes" id="UP000254571">
    <property type="component" value="Unassembled WGS sequence"/>
</dbReference>
<dbReference type="PANTHER" id="PTHR43400">
    <property type="entry name" value="FUMARATE REDUCTASE"/>
    <property type="match status" value="1"/>
</dbReference>
<name>A0A7H4P914_9ENTR</name>
<dbReference type="Pfam" id="PF00890">
    <property type="entry name" value="FAD_binding_2"/>
    <property type="match status" value="1"/>
</dbReference>
<dbReference type="InterPro" id="IPR050315">
    <property type="entry name" value="FAD-oxidoreductase_2"/>
</dbReference>
<organism evidence="6 7">
    <name type="scientific">Klebsiella grimontii</name>
    <dbReference type="NCBI Taxonomy" id="2058152"/>
    <lineage>
        <taxon>Bacteria</taxon>
        <taxon>Pseudomonadati</taxon>
        <taxon>Pseudomonadota</taxon>
        <taxon>Gammaproteobacteria</taxon>
        <taxon>Enterobacterales</taxon>
        <taxon>Enterobacteriaceae</taxon>
        <taxon>Klebsiella/Raoultella group</taxon>
        <taxon>Klebsiella</taxon>
    </lineage>
</organism>
<dbReference type="Gene3D" id="3.50.50.60">
    <property type="entry name" value="FAD/NAD(P)-binding domain"/>
    <property type="match status" value="1"/>
</dbReference>
<dbReference type="EC" id="1.3.99.4" evidence="6"/>
<evidence type="ECO:0000256" key="1">
    <source>
        <dbReference type="ARBA" id="ARBA00001974"/>
    </source>
</evidence>
<keyword evidence="3" id="KW-0274">FAD</keyword>
<evidence type="ECO:0000313" key="7">
    <source>
        <dbReference type="Proteomes" id="UP000254571"/>
    </source>
</evidence>
<protein>
    <submittedName>
        <fullName evidence="6">Succinate dehydrogenase/fumarate reductase</fullName>
        <ecNumber evidence="6">1.3.99.4</ecNumber>
    </submittedName>
</protein>
<dbReference type="InterPro" id="IPR036188">
    <property type="entry name" value="FAD/NAD-bd_sf"/>
</dbReference>
<evidence type="ECO:0000256" key="4">
    <source>
        <dbReference type="ARBA" id="ARBA00023002"/>
    </source>
</evidence>
<dbReference type="PANTHER" id="PTHR43400:SF10">
    <property type="entry name" value="3-OXOSTEROID 1-DEHYDROGENASE"/>
    <property type="match status" value="1"/>
</dbReference>
<feature type="domain" description="FAD-dependent oxidoreductase 2 FAD-binding" evidence="5">
    <location>
        <begin position="8"/>
        <end position="106"/>
    </location>
</feature>
<keyword evidence="4 6" id="KW-0560">Oxidoreductase</keyword>
<dbReference type="EMBL" id="UGMX01000002">
    <property type="protein sequence ID" value="STW08929.1"/>
    <property type="molecule type" value="Genomic_DNA"/>
</dbReference>
<comment type="caution">
    <text evidence="6">The sequence shown here is derived from an EMBL/GenBank/DDBJ whole genome shotgun (WGS) entry which is preliminary data.</text>
</comment>
<evidence type="ECO:0000256" key="3">
    <source>
        <dbReference type="ARBA" id="ARBA00022827"/>
    </source>
</evidence>
<accession>A0A7H4P914</accession>
<keyword evidence="2" id="KW-0285">Flavoprotein</keyword>
<reference evidence="6 7" key="1">
    <citation type="submission" date="2018-06" db="EMBL/GenBank/DDBJ databases">
        <authorList>
            <consortium name="Pathogen Informatics"/>
            <person name="Doyle S."/>
        </authorList>
    </citation>
    <scope>NUCLEOTIDE SEQUENCE [LARGE SCALE GENOMIC DNA]</scope>
    <source>
        <strain evidence="6 7">NCTC9149</strain>
    </source>
</reference>
<proteinExistence type="predicted"/>
<evidence type="ECO:0000313" key="6">
    <source>
        <dbReference type="EMBL" id="STW08929.1"/>
    </source>
</evidence>
<dbReference type="GO" id="GO:0047571">
    <property type="term" value="F:3-oxosteroid 1-dehydrogenase activity"/>
    <property type="evidence" value="ECO:0007669"/>
    <property type="project" value="UniProtKB-EC"/>
</dbReference>